<reference evidence="2" key="1">
    <citation type="submission" date="2016-11" db="EMBL/GenBank/DDBJ databases">
        <title>The genome of Nicotiana attenuata.</title>
        <authorList>
            <person name="Xu S."/>
            <person name="Brockmoeller T."/>
            <person name="Gaquerel E."/>
            <person name="Navarro A."/>
            <person name="Kuhl H."/>
            <person name="Gase K."/>
            <person name="Ling Z."/>
            <person name="Zhou W."/>
            <person name="Kreitzer C."/>
            <person name="Stanke M."/>
            <person name="Tang H."/>
            <person name="Lyons E."/>
            <person name="Pandey P."/>
            <person name="Pandey S.P."/>
            <person name="Timmermann B."/>
            <person name="Baldwin I.T."/>
        </authorList>
    </citation>
    <scope>NUCLEOTIDE SEQUENCE [LARGE SCALE GENOMIC DNA]</scope>
    <source>
        <strain evidence="2">UT</strain>
    </source>
</reference>
<name>A0A314LAB5_NICAT</name>
<dbReference type="InterPro" id="IPR053151">
    <property type="entry name" value="RNase_H-like"/>
</dbReference>
<dbReference type="Gramene" id="OIT38620">
    <property type="protein sequence ID" value="OIT38620"/>
    <property type="gene ID" value="A4A49_55268"/>
</dbReference>
<proteinExistence type="predicted"/>
<dbReference type="InterPro" id="IPR002156">
    <property type="entry name" value="RNaseH_domain"/>
</dbReference>
<feature type="domain" description="RNase H type-1" evidence="1">
    <location>
        <begin position="86"/>
        <end position="174"/>
    </location>
</feature>
<dbReference type="EMBL" id="MJEQ01000187">
    <property type="protein sequence ID" value="OIT38620.1"/>
    <property type="molecule type" value="Genomic_DNA"/>
</dbReference>
<protein>
    <recommendedName>
        <fullName evidence="1">RNase H type-1 domain-containing protein</fullName>
    </recommendedName>
</protein>
<dbReference type="Gene3D" id="3.30.420.10">
    <property type="entry name" value="Ribonuclease H-like superfamily/Ribonuclease H"/>
    <property type="match status" value="1"/>
</dbReference>
<dbReference type="SUPFAM" id="SSF53098">
    <property type="entry name" value="Ribonuclease H-like"/>
    <property type="match status" value="1"/>
</dbReference>
<dbReference type="PANTHER" id="PTHR47723:SF7">
    <property type="entry name" value="RNASE H FAMILY PROTEIN"/>
    <property type="match status" value="1"/>
</dbReference>
<dbReference type="CDD" id="cd06222">
    <property type="entry name" value="RNase_H_like"/>
    <property type="match status" value="1"/>
</dbReference>
<accession>A0A314LAB5</accession>
<dbReference type="InterPro" id="IPR036397">
    <property type="entry name" value="RNaseH_sf"/>
</dbReference>
<dbReference type="InterPro" id="IPR012337">
    <property type="entry name" value="RNaseH-like_sf"/>
</dbReference>
<dbReference type="GO" id="GO:0003676">
    <property type="term" value="F:nucleic acid binding"/>
    <property type="evidence" value="ECO:0007669"/>
    <property type="project" value="InterPro"/>
</dbReference>
<evidence type="ECO:0000313" key="2">
    <source>
        <dbReference type="EMBL" id="OIT38620.1"/>
    </source>
</evidence>
<keyword evidence="3" id="KW-1185">Reference proteome</keyword>
<dbReference type="Pfam" id="PF13456">
    <property type="entry name" value="RVT_3"/>
    <property type="match status" value="1"/>
</dbReference>
<dbReference type="InterPro" id="IPR044730">
    <property type="entry name" value="RNase_H-like_dom_plant"/>
</dbReference>
<sequence length="174" mass="19926">MLNLTQKLIPFLICWELWKRRCASKYGHVYVSLRKVIHEIFLNLKIAIRKDYHHLPLNSNWNQFSAIVERFKPRLTSIPVYWLKPPSTRYKLNTDGSSMINDSKAGAGGVLRDQSGSMVMAFLVSMTFCSNNMADVQAANFGLQWCMDNNFNNIIFELDSKIVVDMTKGSSKPS</sequence>
<dbReference type="GO" id="GO:0004523">
    <property type="term" value="F:RNA-DNA hybrid ribonuclease activity"/>
    <property type="evidence" value="ECO:0007669"/>
    <property type="project" value="InterPro"/>
</dbReference>
<organism evidence="2 3">
    <name type="scientific">Nicotiana attenuata</name>
    <name type="common">Coyote tobacco</name>
    <dbReference type="NCBI Taxonomy" id="49451"/>
    <lineage>
        <taxon>Eukaryota</taxon>
        <taxon>Viridiplantae</taxon>
        <taxon>Streptophyta</taxon>
        <taxon>Embryophyta</taxon>
        <taxon>Tracheophyta</taxon>
        <taxon>Spermatophyta</taxon>
        <taxon>Magnoliopsida</taxon>
        <taxon>eudicotyledons</taxon>
        <taxon>Gunneridae</taxon>
        <taxon>Pentapetalae</taxon>
        <taxon>asterids</taxon>
        <taxon>lamiids</taxon>
        <taxon>Solanales</taxon>
        <taxon>Solanaceae</taxon>
        <taxon>Nicotianoideae</taxon>
        <taxon>Nicotianeae</taxon>
        <taxon>Nicotiana</taxon>
    </lineage>
</organism>
<gene>
    <name evidence="2" type="ORF">A4A49_55268</name>
</gene>
<evidence type="ECO:0000259" key="1">
    <source>
        <dbReference type="PROSITE" id="PS50879"/>
    </source>
</evidence>
<dbReference type="SMR" id="A0A314LAB5"/>
<comment type="caution">
    <text evidence="2">The sequence shown here is derived from an EMBL/GenBank/DDBJ whole genome shotgun (WGS) entry which is preliminary data.</text>
</comment>
<dbReference type="AlphaFoldDB" id="A0A314LAB5"/>
<dbReference type="Proteomes" id="UP000187609">
    <property type="component" value="Unassembled WGS sequence"/>
</dbReference>
<evidence type="ECO:0000313" key="3">
    <source>
        <dbReference type="Proteomes" id="UP000187609"/>
    </source>
</evidence>
<dbReference type="PANTHER" id="PTHR47723">
    <property type="entry name" value="OS05G0353850 PROTEIN"/>
    <property type="match status" value="1"/>
</dbReference>
<dbReference type="PROSITE" id="PS50879">
    <property type="entry name" value="RNASE_H_1"/>
    <property type="match status" value="1"/>
</dbReference>